<evidence type="ECO:0000313" key="9">
    <source>
        <dbReference type="Proteomes" id="UP001177140"/>
    </source>
</evidence>
<evidence type="ECO:0000256" key="5">
    <source>
        <dbReference type="SAM" id="Phobius"/>
    </source>
</evidence>
<dbReference type="InterPro" id="IPR036259">
    <property type="entry name" value="MFS_trans_sf"/>
</dbReference>
<dbReference type="AlphaFoldDB" id="A0AA41S910"/>
<dbReference type="PANTHER" id="PTHR21576">
    <property type="entry name" value="UNCHARACTERIZED NODULIN-LIKE PROTEIN"/>
    <property type="match status" value="1"/>
</dbReference>
<feature type="transmembrane region" description="Helical" evidence="5">
    <location>
        <begin position="12"/>
        <end position="34"/>
    </location>
</feature>
<reference evidence="8" key="1">
    <citation type="submission" date="2022-03" db="EMBL/GenBank/DDBJ databases">
        <title>A functionally conserved STORR gene fusion in Papaver species that diverged 16.8 million years ago.</title>
        <authorList>
            <person name="Catania T."/>
        </authorList>
    </citation>
    <scope>NUCLEOTIDE SEQUENCE</scope>
    <source>
        <strain evidence="8">S-191538</strain>
    </source>
</reference>
<keyword evidence="4 5" id="KW-0472">Membrane</keyword>
<dbReference type="InterPro" id="IPR010658">
    <property type="entry name" value="Nodulin-like"/>
</dbReference>
<name>A0AA41S910_PAPNU</name>
<dbReference type="Pfam" id="PF23262">
    <property type="entry name" value="NFD4_C"/>
    <property type="match status" value="1"/>
</dbReference>
<dbReference type="Pfam" id="PF06813">
    <property type="entry name" value="Nodulin-like"/>
    <property type="match status" value="1"/>
</dbReference>
<feature type="transmembrane region" description="Helical" evidence="5">
    <location>
        <begin position="227"/>
        <end position="247"/>
    </location>
</feature>
<evidence type="ECO:0000259" key="6">
    <source>
        <dbReference type="Pfam" id="PF06813"/>
    </source>
</evidence>
<organism evidence="8 9">
    <name type="scientific">Papaver nudicaule</name>
    <name type="common">Iceland poppy</name>
    <dbReference type="NCBI Taxonomy" id="74823"/>
    <lineage>
        <taxon>Eukaryota</taxon>
        <taxon>Viridiplantae</taxon>
        <taxon>Streptophyta</taxon>
        <taxon>Embryophyta</taxon>
        <taxon>Tracheophyta</taxon>
        <taxon>Spermatophyta</taxon>
        <taxon>Magnoliopsida</taxon>
        <taxon>Ranunculales</taxon>
        <taxon>Papaveraceae</taxon>
        <taxon>Papaveroideae</taxon>
        <taxon>Papaver</taxon>
    </lineage>
</organism>
<evidence type="ECO:0000313" key="8">
    <source>
        <dbReference type="EMBL" id="MCL7030896.1"/>
    </source>
</evidence>
<comment type="subcellular location">
    <subcellularLocation>
        <location evidence="1">Membrane</location>
        <topology evidence="1">Multi-pass membrane protein</topology>
    </subcellularLocation>
</comment>
<evidence type="ECO:0000256" key="3">
    <source>
        <dbReference type="ARBA" id="ARBA00022989"/>
    </source>
</evidence>
<proteinExistence type="predicted"/>
<feature type="transmembrane region" description="Helical" evidence="5">
    <location>
        <begin position="464"/>
        <end position="489"/>
    </location>
</feature>
<keyword evidence="9" id="KW-1185">Reference proteome</keyword>
<comment type="caution">
    <text evidence="8">The sequence shown here is derived from an EMBL/GenBank/DDBJ whole genome shotgun (WGS) entry which is preliminary data.</text>
</comment>
<dbReference type="PANTHER" id="PTHR21576:SF22">
    <property type="entry name" value="F25A4.25 PROTEIN"/>
    <property type="match status" value="1"/>
</dbReference>
<evidence type="ECO:0000259" key="7">
    <source>
        <dbReference type="Pfam" id="PF23262"/>
    </source>
</evidence>
<dbReference type="Proteomes" id="UP001177140">
    <property type="component" value="Unassembled WGS sequence"/>
</dbReference>
<protein>
    <recommendedName>
        <fullName evidence="10">Nodulin-like domain-containing protein</fullName>
    </recommendedName>
</protein>
<feature type="transmembrane region" description="Helical" evidence="5">
    <location>
        <begin position="154"/>
        <end position="176"/>
    </location>
</feature>
<feature type="transmembrane region" description="Helical" evidence="5">
    <location>
        <begin position="509"/>
        <end position="532"/>
    </location>
</feature>
<evidence type="ECO:0000256" key="2">
    <source>
        <dbReference type="ARBA" id="ARBA00022692"/>
    </source>
</evidence>
<keyword evidence="2 5" id="KW-0812">Transmembrane</keyword>
<feature type="domain" description="Nodulin-like" evidence="6">
    <location>
        <begin position="7"/>
        <end position="276"/>
    </location>
</feature>
<dbReference type="InterPro" id="IPR056555">
    <property type="entry name" value="NFD4_C"/>
</dbReference>
<dbReference type="EMBL" id="JAJJMA010106413">
    <property type="protein sequence ID" value="MCL7030896.1"/>
    <property type="molecule type" value="Genomic_DNA"/>
</dbReference>
<gene>
    <name evidence="8" type="ORF">MKW94_026238</name>
</gene>
<feature type="transmembrane region" description="Helical" evidence="5">
    <location>
        <begin position="375"/>
        <end position="394"/>
    </location>
</feature>
<keyword evidence="3 5" id="KW-1133">Transmembrane helix</keyword>
<feature type="transmembrane region" description="Helical" evidence="5">
    <location>
        <begin position="335"/>
        <end position="355"/>
    </location>
</feature>
<accession>A0AA41S910</accession>
<feature type="transmembrane region" description="Helical" evidence="5">
    <location>
        <begin position="188"/>
        <end position="207"/>
    </location>
</feature>
<feature type="transmembrane region" description="Helical" evidence="5">
    <location>
        <begin position="54"/>
        <end position="71"/>
    </location>
</feature>
<feature type="transmembrane region" description="Helical" evidence="5">
    <location>
        <begin position="122"/>
        <end position="142"/>
    </location>
</feature>
<dbReference type="Gene3D" id="1.20.1250.20">
    <property type="entry name" value="MFS general substrate transporter like domains"/>
    <property type="match status" value="1"/>
</dbReference>
<evidence type="ECO:0008006" key="10">
    <source>
        <dbReference type="Google" id="ProtNLM"/>
    </source>
</evidence>
<sequence>METLNSRWVGTVASIWIQLSVGASYVFGVYSPVLKSSQGYDQSTLDSVAVFKDIGSNFGLLSGFLYSAVVFSSSSSSSSSSSWVKRKIGGPWIVITAGAIQCFVGYFFMWLAVTGIIPRPPVPVMCLFMFLGAHSQTFFNTANVVTAVQNFPDYSGTIVGIIKGFLGLSGAILIQVYQTIFVDKPGSFILMLALLPSIIPLLLMFFIRTSSLPSPSKSFISNEKENLNGFSVIALLLAFYVMILIISQNVVTYGMHTRIITFTILLIGILSPSVIAVRAHLTDTKNKFSSIDDPLLINEENQESVLTENDDEKREIVLLEEKVPHLNLWQAMQTVNFWLLFSAMACGLGSGMATVNNISQIGGSLGYTSVETRTLVSLWSIWNFLGRFGAGYISDYFLHLKGWARPIFMAVTLASMGLGHLVIASGLPGALYAGSTLMGIFYGSQWSLFPTISSEIFGVTHLGTIFNTVALASPIGSYILSVKLVGFMYDKESSSDINGHVNCVGNHCFMLSFIIMAGVCVLGCGLALILFFRTRRFYEDVIYKRVKH</sequence>
<feature type="transmembrane region" description="Helical" evidence="5">
    <location>
        <begin position="430"/>
        <end position="452"/>
    </location>
</feature>
<evidence type="ECO:0000256" key="4">
    <source>
        <dbReference type="ARBA" id="ARBA00023136"/>
    </source>
</evidence>
<feature type="transmembrane region" description="Helical" evidence="5">
    <location>
        <begin position="406"/>
        <end position="424"/>
    </location>
</feature>
<dbReference type="SUPFAM" id="SSF103473">
    <property type="entry name" value="MFS general substrate transporter"/>
    <property type="match status" value="2"/>
</dbReference>
<feature type="transmembrane region" description="Helical" evidence="5">
    <location>
        <begin position="259"/>
        <end position="281"/>
    </location>
</feature>
<evidence type="ECO:0000256" key="1">
    <source>
        <dbReference type="ARBA" id="ARBA00004141"/>
    </source>
</evidence>
<feature type="domain" description="NFD4 C-terminal" evidence="7">
    <location>
        <begin position="332"/>
        <end position="538"/>
    </location>
</feature>
<dbReference type="GO" id="GO:0016020">
    <property type="term" value="C:membrane"/>
    <property type="evidence" value="ECO:0007669"/>
    <property type="project" value="UniProtKB-SubCell"/>
</dbReference>
<dbReference type="CDD" id="cd17354">
    <property type="entry name" value="MFS_Mch1p_like"/>
    <property type="match status" value="1"/>
</dbReference>
<feature type="transmembrane region" description="Helical" evidence="5">
    <location>
        <begin position="92"/>
        <end position="116"/>
    </location>
</feature>